<evidence type="ECO:0000313" key="1">
    <source>
        <dbReference type="EMBL" id="SDY00539.1"/>
    </source>
</evidence>
<gene>
    <name evidence="1" type="ORF">SAMN04487946_10576</name>
</gene>
<protein>
    <submittedName>
        <fullName evidence="1">Uncharacterized protein</fullName>
    </submittedName>
</protein>
<dbReference type="OrthoDB" id="383360at2157"/>
<organism evidence="1 2">
    <name type="scientific">Halobellus clavatus</name>
    <dbReference type="NCBI Taxonomy" id="660517"/>
    <lineage>
        <taxon>Archaea</taxon>
        <taxon>Methanobacteriati</taxon>
        <taxon>Methanobacteriota</taxon>
        <taxon>Stenosarchaea group</taxon>
        <taxon>Halobacteria</taxon>
        <taxon>Halobacteriales</taxon>
        <taxon>Haloferacaceae</taxon>
        <taxon>Halobellus</taxon>
    </lineage>
</organism>
<sequence>MERQVTVWLVIGLVLVAGCSAGAPPTDEPTRNATLSLSGYERTADASPVDTRLFWDRTSNWEDPENRSVNVTSRVRTYRNLSGADTVVVYTTPEKPYVGADRIRPMSAAERARMATRSAEFPRFGNDTDRTYTASVLDRERTVQVLADPEGAATTHVTHVSRRDAVVVVVIDGADRSTVERVLGSVSFRDGTARTG</sequence>
<dbReference type="PROSITE" id="PS51257">
    <property type="entry name" value="PROKAR_LIPOPROTEIN"/>
    <property type="match status" value="1"/>
</dbReference>
<dbReference type="AlphaFoldDB" id="A0A1H3GE02"/>
<accession>A0A1H3GE02</accession>
<dbReference type="Proteomes" id="UP000199170">
    <property type="component" value="Unassembled WGS sequence"/>
</dbReference>
<reference evidence="2" key="1">
    <citation type="submission" date="2016-10" db="EMBL/GenBank/DDBJ databases">
        <authorList>
            <person name="Varghese N."/>
            <person name="Submissions S."/>
        </authorList>
    </citation>
    <scope>NUCLEOTIDE SEQUENCE [LARGE SCALE GENOMIC DNA]</scope>
    <source>
        <strain evidence="2">CGMCC 1.10118</strain>
    </source>
</reference>
<evidence type="ECO:0000313" key="2">
    <source>
        <dbReference type="Proteomes" id="UP000199170"/>
    </source>
</evidence>
<name>A0A1H3GE02_9EURY</name>
<dbReference type="RefSeq" id="WP_089766909.1">
    <property type="nucleotide sequence ID" value="NZ_FNPB01000005.1"/>
</dbReference>
<keyword evidence="2" id="KW-1185">Reference proteome</keyword>
<dbReference type="EMBL" id="FNPB01000005">
    <property type="protein sequence ID" value="SDY00539.1"/>
    <property type="molecule type" value="Genomic_DNA"/>
</dbReference>
<dbReference type="STRING" id="660517.SAMN04487946_10576"/>
<proteinExistence type="predicted"/>